<name>A0AAV5WEP6_9BILA</name>
<dbReference type="EMBL" id="BTSY01000005">
    <property type="protein sequence ID" value="GMT29168.1"/>
    <property type="molecule type" value="Genomic_DNA"/>
</dbReference>
<gene>
    <name evidence="1" type="ORF">PFISCL1PPCAC_20465</name>
</gene>
<reference evidence="1" key="1">
    <citation type="submission" date="2023-10" db="EMBL/GenBank/DDBJ databases">
        <title>Genome assembly of Pristionchus species.</title>
        <authorList>
            <person name="Yoshida K."/>
            <person name="Sommer R.J."/>
        </authorList>
    </citation>
    <scope>NUCLEOTIDE SEQUENCE</scope>
    <source>
        <strain evidence="1">RS5133</strain>
    </source>
</reference>
<feature type="non-terminal residue" evidence="1">
    <location>
        <position position="1"/>
    </location>
</feature>
<evidence type="ECO:0008006" key="3">
    <source>
        <dbReference type="Google" id="ProtNLM"/>
    </source>
</evidence>
<organism evidence="1 2">
    <name type="scientific">Pristionchus fissidentatus</name>
    <dbReference type="NCBI Taxonomy" id="1538716"/>
    <lineage>
        <taxon>Eukaryota</taxon>
        <taxon>Metazoa</taxon>
        <taxon>Ecdysozoa</taxon>
        <taxon>Nematoda</taxon>
        <taxon>Chromadorea</taxon>
        <taxon>Rhabditida</taxon>
        <taxon>Rhabditina</taxon>
        <taxon>Diplogasteromorpha</taxon>
        <taxon>Diplogasteroidea</taxon>
        <taxon>Neodiplogasteridae</taxon>
        <taxon>Pristionchus</taxon>
    </lineage>
</organism>
<sequence length="291" mass="33310">EILEQFYHLGQPIMDGDEYRRRRCESLAIPEAIPVEGNHEKNKNVVEGTPFLEIKPHLAKMPAKRDDTIRHFLLNTQYASRMAFRFVCESGRYISIPSHDIVEPSSRCRVVLVANSDMDSEKENVYFEYTQIPERAVDALREFATRPVIGRVKLRLFPCFINLSPNTFYPSTRRRTTVYTSTLTNTGKVACKFSWPDERGDVVVNPQSGYIKPHSSVQFSFSLKRKIASTALVAEMKYNLVQSDKQDKPSHGTLTVRFETDEMKRLIQLSTKALSVCDTAEDPGYFVQNPC</sequence>
<comment type="caution">
    <text evidence="1">The sequence shown here is derived from an EMBL/GenBank/DDBJ whole genome shotgun (WGS) entry which is preliminary data.</text>
</comment>
<evidence type="ECO:0000313" key="1">
    <source>
        <dbReference type="EMBL" id="GMT29168.1"/>
    </source>
</evidence>
<dbReference type="Gene3D" id="2.60.40.10">
    <property type="entry name" value="Immunoglobulins"/>
    <property type="match status" value="1"/>
</dbReference>
<proteinExistence type="predicted"/>
<evidence type="ECO:0000313" key="2">
    <source>
        <dbReference type="Proteomes" id="UP001432322"/>
    </source>
</evidence>
<dbReference type="InterPro" id="IPR013783">
    <property type="entry name" value="Ig-like_fold"/>
</dbReference>
<keyword evidence="2" id="KW-1185">Reference proteome</keyword>
<dbReference type="Proteomes" id="UP001432322">
    <property type="component" value="Unassembled WGS sequence"/>
</dbReference>
<dbReference type="AlphaFoldDB" id="A0AAV5WEP6"/>
<protein>
    <recommendedName>
        <fullName evidence="3">MSP domain-containing protein</fullName>
    </recommendedName>
</protein>
<accession>A0AAV5WEP6</accession>